<proteinExistence type="predicted"/>
<comment type="caution">
    <text evidence="1">The sequence shown here is derived from an EMBL/GenBank/DDBJ whole genome shotgun (WGS) entry which is preliminary data.</text>
</comment>
<dbReference type="EMBL" id="SWDX01000001">
    <property type="protein sequence ID" value="TKC65570.1"/>
    <property type="molecule type" value="Genomic_DNA"/>
</dbReference>
<gene>
    <name evidence="1" type="ORF">FBD94_03200</name>
</gene>
<accession>A0A4U1GQU3</accession>
<organism evidence="1 2">
    <name type="scientific">Pedobacter hiemivivus</name>
    <dbReference type="NCBI Taxonomy" id="2530454"/>
    <lineage>
        <taxon>Bacteria</taxon>
        <taxon>Pseudomonadati</taxon>
        <taxon>Bacteroidota</taxon>
        <taxon>Sphingobacteriia</taxon>
        <taxon>Sphingobacteriales</taxon>
        <taxon>Sphingobacteriaceae</taxon>
        <taxon>Pedobacter</taxon>
    </lineage>
</organism>
<protein>
    <recommendedName>
        <fullName evidence="3">Transposase (putative) YhgA-like domain-containing protein</fullName>
    </recommendedName>
</protein>
<evidence type="ECO:0000313" key="2">
    <source>
        <dbReference type="Proteomes" id="UP000309594"/>
    </source>
</evidence>
<dbReference type="RefSeq" id="WP_136879039.1">
    <property type="nucleotide sequence ID" value="NZ_SWDX01000001.1"/>
</dbReference>
<sequence>MQEETNEAIPALKGKKKADLKHRKKNDILLKGVIEDHFADVLRFFYEDADERFDMAKGFESLNKELHEIHPQLSRKGGSREADVLIKVFLLNGSSEWSLLHLEIQKIVNKNFPKRVYQYNYRLSDRYEMPIVSLAIFTGLKGQLQLNEHKTNLLGTELTFKYKTYQIFDHSEDELLNMESPFALVVLTAQQEALASVAKVKEEDLDIIRTKIMRAIVSSKKLDVDGIRKFLYFMDNFIPIRNQQLNNKFQQELRKLTGGKVTMGIIEAIKMISHEEGVHEGLEKKSHEVVENLISQLGLTNKQTANIANVSISFVRNIRKEIEVKKRQNTLQQVSLIDNKKPLNKK</sequence>
<reference evidence="1 2" key="1">
    <citation type="submission" date="2019-04" db="EMBL/GenBank/DDBJ databases">
        <title>Pedobacter sp. RP-1-16 sp. nov., isolated from Arctic soil.</title>
        <authorList>
            <person name="Dahal R.H."/>
            <person name="Kim D.-U."/>
        </authorList>
    </citation>
    <scope>NUCLEOTIDE SEQUENCE [LARGE SCALE GENOMIC DNA]</scope>
    <source>
        <strain evidence="1 2">RP-1-16</strain>
    </source>
</reference>
<dbReference type="AlphaFoldDB" id="A0A4U1GQU3"/>
<dbReference type="Proteomes" id="UP000309594">
    <property type="component" value="Unassembled WGS sequence"/>
</dbReference>
<evidence type="ECO:0000313" key="1">
    <source>
        <dbReference type="EMBL" id="TKC65570.1"/>
    </source>
</evidence>
<evidence type="ECO:0008006" key="3">
    <source>
        <dbReference type="Google" id="ProtNLM"/>
    </source>
</evidence>
<name>A0A4U1GQU3_9SPHI</name>